<dbReference type="EMBL" id="JH600068">
    <property type="protein sequence ID" value="EIG54047.1"/>
    <property type="molecule type" value="Genomic_DNA"/>
</dbReference>
<dbReference type="PANTHER" id="PTHR37423:SF2">
    <property type="entry name" value="MEMBRANE-BOUND LYTIC MUREIN TRANSGLYCOSYLASE C"/>
    <property type="match status" value="1"/>
</dbReference>
<dbReference type="STRING" id="596152.DesU5LDRAFT_2383"/>
<dbReference type="AlphaFoldDB" id="I2Q2P1"/>
<dbReference type="Gene3D" id="1.10.530.10">
    <property type="match status" value="1"/>
</dbReference>
<gene>
    <name evidence="3" type="ORF">DesU5LDRAFT_2383</name>
</gene>
<dbReference type="Pfam" id="PF01464">
    <property type="entry name" value="SLT"/>
    <property type="match status" value="1"/>
</dbReference>
<dbReference type="PROSITE" id="PS51257">
    <property type="entry name" value="PROKAR_LIPOPROTEIN"/>
    <property type="match status" value="1"/>
</dbReference>
<evidence type="ECO:0000256" key="1">
    <source>
        <dbReference type="ARBA" id="ARBA00007734"/>
    </source>
</evidence>
<accession>I2Q2P1</accession>
<protein>
    <submittedName>
        <fullName evidence="3">Putative soluble lytic transglycosylase fused to an ABC-type amino acid-binding protein</fullName>
    </submittedName>
</protein>
<reference evidence="3" key="1">
    <citation type="submission" date="2011-11" db="EMBL/GenBank/DDBJ databases">
        <title>Improved High-Quality Draft sequence of Desulfovibrio sp. U5L.</title>
        <authorList>
            <consortium name="US DOE Joint Genome Institute"/>
            <person name="Lucas S."/>
            <person name="Han J."/>
            <person name="Lapidus A."/>
            <person name="Cheng J.-F."/>
            <person name="Goodwin L."/>
            <person name="Pitluck S."/>
            <person name="Peters L."/>
            <person name="Ovchinnikova G."/>
            <person name="Held B."/>
            <person name="Detter J.C."/>
            <person name="Han C."/>
            <person name="Tapia R."/>
            <person name="Land M."/>
            <person name="Hauser L."/>
            <person name="Kyrpides N."/>
            <person name="Ivanova N."/>
            <person name="Pagani I."/>
            <person name="Gabster J."/>
            <person name="Walker C."/>
            <person name="Stolyar S."/>
            <person name="Stahl D."/>
            <person name="Arkin A."/>
            <person name="Dehal P."/>
            <person name="Hazen T."/>
            <person name="Woyke T."/>
        </authorList>
    </citation>
    <scope>NUCLEOTIDE SEQUENCE [LARGE SCALE GENOMIC DNA]</scope>
    <source>
        <strain evidence="3">U5L</strain>
    </source>
</reference>
<feature type="domain" description="Transglycosylase SLT" evidence="2">
    <location>
        <begin position="92"/>
        <end position="190"/>
    </location>
</feature>
<evidence type="ECO:0000259" key="2">
    <source>
        <dbReference type="Pfam" id="PF01464"/>
    </source>
</evidence>
<name>I2Q2P1_9BACT</name>
<evidence type="ECO:0000313" key="3">
    <source>
        <dbReference type="EMBL" id="EIG54047.1"/>
    </source>
</evidence>
<dbReference type="eggNOG" id="COG0741">
    <property type="taxonomic scope" value="Bacteria"/>
</dbReference>
<dbReference type="HOGENOM" id="CLU_092742_0_0_7"/>
<dbReference type="PANTHER" id="PTHR37423">
    <property type="entry name" value="SOLUBLE LYTIC MUREIN TRANSGLYCOSYLASE-RELATED"/>
    <property type="match status" value="1"/>
</dbReference>
<dbReference type="InterPro" id="IPR008258">
    <property type="entry name" value="Transglycosylase_SLT_dom_1"/>
</dbReference>
<comment type="similarity">
    <text evidence="1">Belongs to the transglycosylase Slt family.</text>
</comment>
<dbReference type="InterPro" id="IPR023346">
    <property type="entry name" value="Lysozyme-like_dom_sf"/>
</dbReference>
<sequence>MARLLRDIRAAGTAVALAVLAALLVAGCKEAAAPPAAKPETAIQAPAAHAPATVPAPVALAAAVRGIPQEALRLRAELIRNARAVWGLSAPVATFAAQIHQESGWRANACSPVGAQGMAQFMPATSRWIAGLCPELAANEPLNPSWAMRALVTYDKWLWDRIEAASACHRMAFALSAYNGGLGWVRRDAAMAAGQGLSPEAWWDAVETVNAGRSAANWRENRGYPRRILRTLSPLYAQAGFGQGVCHD</sequence>
<dbReference type="SUPFAM" id="SSF53955">
    <property type="entry name" value="Lysozyme-like"/>
    <property type="match status" value="1"/>
</dbReference>
<organism evidence="3">
    <name type="scientific">Desulfovibrio sp. U5L</name>
    <dbReference type="NCBI Taxonomy" id="596152"/>
    <lineage>
        <taxon>Bacteria</taxon>
        <taxon>Pseudomonadati</taxon>
        <taxon>Thermodesulfobacteriota</taxon>
        <taxon>Desulfovibrionia</taxon>
        <taxon>Desulfovibrionales</taxon>
        <taxon>Desulfovibrionaceae</taxon>
        <taxon>Desulfovibrio</taxon>
    </lineage>
</organism>
<proteinExistence type="inferred from homology"/>